<dbReference type="AlphaFoldDB" id="A0ABD7TMS6"/>
<evidence type="ECO:0000313" key="3">
    <source>
        <dbReference type="Proteomes" id="UP001056907"/>
    </source>
</evidence>
<name>A0ABD7TMS6_9PSED</name>
<protein>
    <submittedName>
        <fullName evidence="2">Uncharacterized protein</fullName>
    </submittedName>
</protein>
<accession>A0ABD7TMS6</accession>
<gene>
    <name evidence="2" type="ORF">KUA23_10335</name>
</gene>
<evidence type="ECO:0000256" key="1">
    <source>
        <dbReference type="SAM" id="MobiDB-lite"/>
    </source>
</evidence>
<proteinExistence type="predicted"/>
<reference evidence="2" key="2">
    <citation type="submission" date="2024-04" db="EMBL/GenBank/DDBJ databases">
        <authorList>
            <person name="Diaz M."/>
            <person name="Bach T."/>
            <person name="Gonzalez Anta G."/>
            <person name="Agaras B."/>
            <person name="Wibberg D."/>
            <person name="Noguera F."/>
            <person name="Canciani W."/>
            <person name="Ybarra T."/>
            <person name="Nunez M.L."/>
            <person name="Valverde C."/>
        </authorList>
    </citation>
    <scope>NUCLEOTIDE SEQUENCE</scope>
    <source>
        <strain evidence="2">1008</strain>
    </source>
</reference>
<dbReference type="EMBL" id="CP078013">
    <property type="protein sequence ID" value="USW03074.1"/>
    <property type="molecule type" value="Genomic_DNA"/>
</dbReference>
<sequence>MTIEGVSRLGPPALDFATERSTTPQPTAQPNTWNEVYAAQADVTHRPRMSRMAQPGLSHLKLQNAPTARPSISEPDATWSDGELVDALKRDYGSLHAYLKEGRLTYSVLRRVAAE</sequence>
<feature type="region of interest" description="Disordered" evidence="1">
    <location>
        <begin position="1"/>
        <end position="30"/>
    </location>
</feature>
<organism evidence="2 3">
    <name type="scientific">Pseudomonas pergaminensis</name>
    <dbReference type="NCBI Taxonomy" id="2853159"/>
    <lineage>
        <taxon>Bacteria</taxon>
        <taxon>Pseudomonadati</taxon>
        <taxon>Pseudomonadota</taxon>
        <taxon>Gammaproteobacteria</taxon>
        <taxon>Pseudomonadales</taxon>
        <taxon>Pseudomonadaceae</taxon>
        <taxon>Pseudomonas</taxon>
    </lineage>
</organism>
<feature type="compositionally biased region" description="Polar residues" evidence="1">
    <location>
        <begin position="19"/>
        <end position="30"/>
    </location>
</feature>
<evidence type="ECO:0000313" key="2">
    <source>
        <dbReference type="EMBL" id="USW03074.1"/>
    </source>
</evidence>
<dbReference type="Proteomes" id="UP001056907">
    <property type="component" value="Chromosome"/>
</dbReference>
<dbReference type="KEGG" id="ppeg:KUA23_10335"/>
<dbReference type="RefSeq" id="WP_078047766.1">
    <property type="nucleotide sequence ID" value="NZ_CP078013.2"/>
</dbReference>
<reference evidence="2" key="1">
    <citation type="journal article" date="2022" name="Front. Plant Sci.">
        <title>Agronomic efficiency and genome mining analysis of the wheat-biostimulant rhizospheric bacterium Pseudomonas pergaminensis sp. nov. strain 1008T.</title>
        <authorList>
            <person name="Diaz M."/>
            <person name="Bach T."/>
            <person name="Gonzalez Anta G."/>
            <person name="Agaras B."/>
            <person name="Wibberg D."/>
            <person name="Noguera F."/>
            <person name="Canciani W."/>
            <person name="Valverde C."/>
        </authorList>
    </citation>
    <scope>NUCLEOTIDE SEQUENCE</scope>
    <source>
        <strain evidence="2">1008</strain>
    </source>
</reference>